<dbReference type="InterPro" id="IPR003140">
    <property type="entry name" value="PLipase/COase/thioEstase"/>
</dbReference>
<dbReference type="Pfam" id="PF02230">
    <property type="entry name" value="Abhydrolase_2"/>
    <property type="match status" value="1"/>
</dbReference>
<keyword evidence="5" id="KW-1185">Reference proteome</keyword>
<gene>
    <name evidence="4" type="ORF">Aco04nite_69960</name>
</gene>
<dbReference type="GO" id="GO:0016787">
    <property type="term" value="F:hydrolase activity"/>
    <property type="evidence" value="ECO:0007669"/>
    <property type="project" value="InterPro"/>
</dbReference>
<dbReference type="AlphaFoldDB" id="A0A919VX53"/>
<organism evidence="4 5">
    <name type="scientific">Winogradskya consettensis</name>
    <dbReference type="NCBI Taxonomy" id="113560"/>
    <lineage>
        <taxon>Bacteria</taxon>
        <taxon>Bacillati</taxon>
        <taxon>Actinomycetota</taxon>
        <taxon>Actinomycetes</taxon>
        <taxon>Micromonosporales</taxon>
        <taxon>Micromonosporaceae</taxon>
        <taxon>Winogradskya</taxon>
    </lineage>
</organism>
<name>A0A919VX53_9ACTN</name>
<feature type="region of interest" description="Disordered" evidence="2">
    <location>
        <begin position="192"/>
        <end position="277"/>
    </location>
</feature>
<evidence type="ECO:0000313" key="4">
    <source>
        <dbReference type="EMBL" id="GIM80291.1"/>
    </source>
</evidence>
<dbReference type="Gene3D" id="3.40.50.1820">
    <property type="entry name" value="alpha/beta hydrolase"/>
    <property type="match status" value="1"/>
</dbReference>
<dbReference type="InterPro" id="IPR029058">
    <property type="entry name" value="AB_hydrolase_fold"/>
</dbReference>
<proteinExistence type="predicted"/>
<comment type="caution">
    <text evidence="4">The sequence shown here is derived from an EMBL/GenBank/DDBJ whole genome shotgun (WGS) entry which is preliminary data.</text>
</comment>
<accession>A0A919VX53</accession>
<reference evidence="4" key="1">
    <citation type="submission" date="2021-03" db="EMBL/GenBank/DDBJ databases">
        <title>Whole genome shotgun sequence of Actinoplanes consettensis NBRC 14913.</title>
        <authorList>
            <person name="Komaki H."/>
            <person name="Tamura T."/>
        </authorList>
    </citation>
    <scope>NUCLEOTIDE SEQUENCE</scope>
    <source>
        <strain evidence="4">NBRC 14913</strain>
    </source>
</reference>
<feature type="compositionally biased region" description="Low complexity" evidence="2">
    <location>
        <begin position="197"/>
        <end position="208"/>
    </location>
</feature>
<keyword evidence="1" id="KW-0732">Signal</keyword>
<dbReference type="InterPro" id="IPR050955">
    <property type="entry name" value="Plant_Biomass_Hydrol_Est"/>
</dbReference>
<evidence type="ECO:0000256" key="2">
    <source>
        <dbReference type="SAM" id="MobiDB-lite"/>
    </source>
</evidence>
<sequence length="311" mass="32951">MISEQRADSESHGTWSWCSTVRPDRGQNREFTGRSFDTLTDDGAAVVAYLDGYKRNWNDARRASFFPARKANIDDVGFLRAVIRKLTAGYGIDPGRVFAVGYSNGGQMVMRPAHEVPELIVGTAVFAATMPAPENFLVPPSTPVPMPVLLIHGTKDPIVSYEGGKMSWWARTLFKVGGRALSMPQTAHYFANRNGITTPPTTTPLPTGTNPPQPSGTTATTPTDTDSTTPTGTGATSPTGTGATSPGDTDSTTAAGTGTTAGDVTAATSVGRAGATSVERTRFGRRDGYRWCSTPCTGVGTPFPGRGRRRR</sequence>
<dbReference type="SUPFAM" id="SSF53474">
    <property type="entry name" value="alpha/beta-Hydrolases"/>
    <property type="match status" value="1"/>
</dbReference>
<dbReference type="EMBL" id="BOQP01000042">
    <property type="protein sequence ID" value="GIM80291.1"/>
    <property type="molecule type" value="Genomic_DNA"/>
</dbReference>
<dbReference type="Proteomes" id="UP000680865">
    <property type="component" value="Unassembled WGS sequence"/>
</dbReference>
<evidence type="ECO:0000259" key="3">
    <source>
        <dbReference type="Pfam" id="PF02230"/>
    </source>
</evidence>
<evidence type="ECO:0000313" key="5">
    <source>
        <dbReference type="Proteomes" id="UP000680865"/>
    </source>
</evidence>
<dbReference type="PANTHER" id="PTHR43037">
    <property type="entry name" value="UNNAMED PRODUCT-RELATED"/>
    <property type="match status" value="1"/>
</dbReference>
<evidence type="ECO:0000256" key="1">
    <source>
        <dbReference type="ARBA" id="ARBA00022729"/>
    </source>
</evidence>
<feature type="compositionally biased region" description="Low complexity" evidence="2">
    <location>
        <begin position="215"/>
        <end position="271"/>
    </location>
</feature>
<dbReference type="PANTHER" id="PTHR43037:SF1">
    <property type="entry name" value="BLL1128 PROTEIN"/>
    <property type="match status" value="1"/>
</dbReference>
<protein>
    <recommendedName>
        <fullName evidence="3">Phospholipase/carboxylesterase/thioesterase domain-containing protein</fullName>
    </recommendedName>
</protein>
<feature type="domain" description="Phospholipase/carboxylesterase/thioesterase" evidence="3">
    <location>
        <begin position="89"/>
        <end position="167"/>
    </location>
</feature>